<evidence type="ECO:0000313" key="2">
    <source>
        <dbReference type="Proteomes" id="UP000014728"/>
    </source>
</evidence>
<proteinExistence type="predicted"/>
<sequence length="106" mass="12833">MTIKENKKFKLSIYNVSGEPFHWKPVYDSVNDNYHRLKNGKDFKFVNTWSFYISITNRVFWLWWCLDFTIKPELLSGKTPIRYVEFGKTHLQLMDLPHGNWNDKDN</sequence>
<organism evidence="1 2">
    <name type="scientific">Cellulophaga phage phi18:3</name>
    <dbReference type="NCBI Taxonomy" id="1327983"/>
    <lineage>
        <taxon>Viruses</taxon>
        <taxon>Duplodnaviria</taxon>
        <taxon>Heunggongvirae</taxon>
        <taxon>Uroviricota</taxon>
        <taxon>Caudoviricetes</taxon>
        <taxon>Pachyviridae</taxon>
        <taxon>Baltivirus</taxon>
        <taxon>Baltivirus phi18tres</taxon>
    </lineage>
</organism>
<dbReference type="GeneID" id="16797209"/>
<gene>
    <name evidence="1" type="ORF">Phi18:3_gp109</name>
</gene>
<reference evidence="2" key="2">
    <citation type="submission" date="2013-03" db="EMBL/GenBank/DDBJ databases">
        <title>The Cellulophaga phages: a novel, diverse, and globally ubiquitous model system.</title>
        <authorList>
            <person name="Holmfeldt K."/>
            <person name="Solonenko N."/>
            <person name="Shah M."/>
            <person name="Corrier K."/>
            <person name="Riemann L."/>
            <person name="VerBerkmoes N.C."/>
            <person name="Sullivan M.B."/>
        </authorList>
    </citation>
    <scope>NUCLEOTIDE SEQUENCE [LARGE SCALE GENOMIC DNA]</scope>
</reference>
<dbReference type="KEGG" id="vg:16797209"/>
<evidence type="ECO:0000313" key="1">
    <source>
        <dbReference type="EMBL" id="AGO48621.1"/>
    </source>
</evidence>
<reference evidence="1 2" key="1">
    <citation type="journal article" date="2013" name="Proc. Natl. Acad. Sci. U.S.A.">
        <title>Twelve previously unknown phage genera are ubiquitous in global oceans.</title>
        <authorList>
            <person name="Holmfeldt K."/>
            <person name="Solonenko N."/>
            <person name="Shah M."/>
            <person name="Corrier K."/>
            <person name="Riemann L."/>
            <person name="Verberkmoes N.C."/>
            <person name="Sullivan M.B."/>
        </authorList>
    </citation>
    <scope>NUCLEOTIDE SEQUENCE [LARGE SCALE GENOMIC DNA]</scope>
    <source>
        <strain evidence="1">Phi18:3</strain>
    </source>
</reference>
<protein>
    <submittedName>
        <fullName evidence="1">Uncharacterized protein</fullName>
    </submittedName>
</protein>
<dbReference type="EMBL" id="KC821620">
    <property type="protein sequence ID" value="AGO48621.1"/>
    <property type="molecule type" value="Genomic_DNA"/>
</dbReference>
<accession>R9ZZT9</accession>
<keyword evidence="2" id="KW-1185">Reference proteome</keyword>
<dbReference type="RefSeq" id="YP_008241302.1">
    <property type="nucleotide sequence ID" value="NC_021794.1"/>
</dbReference>
<dbReference type="Proteomes" id="UP000014728">
    <property type="component" value="Segment"/>
</dbReference>
<name>R9ZZT9_9CAUD</name>